<evidence type="ECO:0000313" key="9">
    <source>
        <dbReference type="Proteomes" id="UP000223968"/>
    </source>
</evidence>
<dbReference type="Gene3D" id="3.40.605.10">
    <property type="entry name" value="Aldehyde Dehydrogenase, Chain A, domain 1"/>
    <property type="match status" value="1"/>
</dbReference>
<evidence type="ECO:0000313" key="8">
    <source>
        <dbReference type="EMBL" id="PGG95905.1"/>
    </source>
</evidence>
<evidence type="ECO:0000256" key="6">
    <source>
        <dbReference type="RuleBase" id="RU003345"/>
    </source>
</evidence>
<dbReference type="InterPro" id="IPR016162">
    <property type="entry name" value="Ald_DH_N"/>
</dbReference>
<gene>
    <name evidence="8" type="ORF">AJ79_09815</name>
</gene>
<sequence>MTTTILLDSSSPPKLGCFIDNEYCQGHGQGWTLYNPKDAGQIQELVGASKDDVDAAVTAANRAFKTGEWATSSGAQRAKRLNRLADLIDENAQALAYFESLASGRPYSMVLQGDIPRVADVFRYYAGWADKIRGDSYAPDDGFYKIVEQKPLGVCAAVTAWNGSLHFLAWKTAPALALGNTVVVKPSEKSPLGTLAFGSLIQSAGFPPGVFNIVVGDGNVGHALANHMDIHMISFTGSLATGKKIQVAATESNLKRVTLELGGKSPAIVFEDADLENAILWSVRGITANSGQICAATSRLFLHKNIADVFISRLEVAFQAIAAALGADPQEPTTTYGPLVDKLQYEKVLGYISEGRKRADMVIGDSQKSGKGYYVAPTIFKNVAHNSKIYREEIFGPVLCVETFESEEDVVKMANDTEYGLAGAIYTRDISRAIRIWRQLDAGTVCINCAAMIGPQVPTGGFKSSGLGRALGEYAMRHYAEPRTVWIK</sequence>
<dbReference type="Pfam" id="PF00171">
    <property type="entry name" value="Aldedh"/>
    <property type="match status" value="1"/>
</dbReference>
<evidence type="ECO:0000256" key="1">
    <source>
        <dbReference type="ARBA" id="ARBA00009986"/>
    </source>
</evidence>
<dbReference type="EMBL" id="PDNB01000305">
    <property type="protein sequence ID" value="PGG95905.1"/>
    <property type="molecule type" value="Genomic_DNA"/>
</dbReference>
<evidence type="ECO:0000256" key="4">
    <source>
        <dbReference type="ARBA" id="ARBA00049194"/>
    </source>
</evidence>
<name>A0A2B7WGN5_9EURO</name>
<organism evidence="8 9">
    <name type="scientific">Helicocarpus griseus UAMH5409</name>
    <dbReference type="NCBI Taxonomy" id="1447875"/>
    <lineage>
        <taxon>Eukaryota</taxon>
        <taxon>Fungi</taxon>
        <taxon>Dikarya</taxon>
        <taxon>Ascomycota</taxon>
        <taxon>Pezizomycotina</taxon>
        <taxon>Eurotiomycetes</taxon>
        <taxon>Eurotiomycetidae</taxon>
        <taxon>Onygenales</taxon>
        <taxon>Ajellomycetaceae</taxon>
        <taxon>Helicocarpus</taxon>
    </lineage>
</organism>
<protein>
    <recommendedName>
        <fullName evidence="3">aldehyde dehydrogenase (NAD(+))</fullName>
        <ecNumber evidence="3">1.2.1.3</ecNumber>
    </recommendedName>
</protein>
<reference evidence="8 9" key="1">
    <citation type="submission" date="2017-10" db="EMBL/GenBank/DDBJ databases">
        <title>Comparative genomics in systemic dimorphic fungi from Ajellomycetaceae.</title>
        <authorList>
            <person name="Munoz J.F."/>
            <person name="Mcewen J.G."/>
            <person name="Clay O.K."/>
            <person name="Cuomo C.A."/>
        </authorList>
    </citation>
    <scope>NUCLEOTIDE SEQUENCE [LARGE SCALE GENOMIC DNA]</scope>
    <source>
        <strain evidence="8 9">UAMH5409</strain>
    </source>
</reference>
<accession>A0A2B7WGN5</accession>
<dbReference type="Proteomes" id="UP000223968">
    <property type="component" value="Unassembled WGS sequence"/>
</dbReference>
<dbReference type="InterPro" id="IPR016163">
    <property type="entry name" value="Ald_DH_C"/>
</dbReference>
<dbReference type="InterPro" id="IPR016161">
    <property type="entry name" value="Ald_DH/histidinol_DH"/>
</dbReference>
<feature type="domain" description="Aldehyde dehydrogenase" evidence="7">
    <location>
        <begin position="31"/>
        <end position="485"/>
    </location>
</feature>
<dbReference type="InterPro" id="IPR029510">
    <property type="entry name" value="Ald_DH_CS_GLU"/>
</dbReference>
<dbReference type="Gene3D" id="3.40.309.10">
    <property type="entry name" value="Aldehyde Dehydrogenase, Chain A, domain 2"/>
    <property type="match status" value="1"/>
</dbReference>
<comment type="similarity">
    <text evidence="1 6">Belongs to the aldehyde dehydrogenase family.</text>
</comment>
<dbReference type="FunFam" id="3.40.605.10:FF:000001">
    <property type="entry name" value="Aldehyde dehydrogenase 1"/>
    <property type="match status" value="1"/>
</dbReference>
<dbReference type="OrthoDB" id="310895at2759"/>
<dbReference type="InterPro" id="IPR015590">
    <property type="entry name" value="Aldehyde_DH_dom"/>
</dbReference>
<dbReference type="GO" id="GO:0004029">
    <property type="term" value="F:aldehyde dehydrogenase (NAD+) activity"/>
    <property type="evidence" value="ECO:0007669"/>
    <property type="project" value="UniProtKB-EC"/>
</dbReference>
<keyword evidence="2 6" id="KW-0560">Oxidoreductase</keyword>
<feature type="active site" evidence="5">
    <location>
        <position position="260"/>
    </location>
</feature>
<dbReference type="AlphaFoldDB" id="A0A2B7WGN5"/>
<comment type="caution">
    <text evidence="8">The sequence shown here is derived from an EMBL/GenBank/DDBJ whole genome shotgun (WGS) entry which is preliminary data.</text>
</comment>
<dbReference type="EC" id="1.2.1.3" evidence="3"/>
<evidence type="ECO:0000256" key="5">
    <source>
        <dbReference type="PROSITE-ProRule" id="PRU10007"/>
    </source>
</evidence>
<keyword evidence="9" id="KW-1185">Reference proteome</keyword>
<dbReference type="PANTHER" id="PTHR11699">
    <property type="entry name" value="ALDEHYDE DEHYDROGENASE-RELATED"/>
    <property type="match status" value="1"/>
</dbReference>
<dbReference type="PROSITE" id="PS00687">
    <property type="entry name" value="ALDEHYDE_DEHYDR_GLU"/>
    <property type="match status" value="1"/>
</dbReference>
<comment type="catalytic activity">
    <reaction evidence="4">
        <text>an aldehyde + NAD(+) + H2O = a carboxylate + NADH + 2 H(+)</text>
        <dbReference type="Rhea" id="RHEA:16185"/>
        <dbReference type="ChEBI" id="CHEBI:15377"/>
        <dbReference type="ChEBI" id="CHEBI:15378"/>
        <dbReference type="ChEBI" id="CHEBI:17478"/>
        <dbReference type="ChEBI" id="CHEBI:29067"/>
        <dbReference type="ChEBI" id="CHEBI:57540"/>
        <dbReference type="ChEBI" id="CHEBI:57945"/>
        <dbReference type="EC" id="1.2.1.3"/>
    </reaction>
</comment>
<dbReference type="FunFam" id="3.40.309.10:FF:000012">
    <property type="entry name" value="Betaine aldehyde dehydrogenase"/>
    <property type="match status" value="1"/>
</dbReference>
<evidence type="ECO:0000256" key="2">
    <source>
        <dbReference type="ARBA" id="ARBA00023002"/>
    </source>
</evidence>
<dbReference type="STRING" id="1447875.A0A2B7WGN5"/>
<evidence type="ECO:0000256" key="3">
    <source>
        <dbReference type="ARBA" id="ARBA00024226"/>
    </source>
</evidence>
<dbReference type="SUPFAM" id="SSF53720">
    <property type="entry name" value="ALDH-like"/>
    <property type="match status" value="1"/>
</dbReference>
<evidence type="ECO:0000259" key="7">
    <source>
        <dbReference type="Pfam" id="PF00171"/>
    </source>
</evidence>
<proteinExistence type="inferred from homology"/>